<comment type="function">
    <text evidence="8">Catalyzes the ATP-dependent amidation of the two carboxylate groups at positions a and c of cobyrinate, using either L-glutamine or ammonia as the nitrogen source.</text>
</comment>
<sequence length="465" mass="50654">MANIKAFIVAGTNSGCGKTSISLGLMAALSRRDIRVQPFKCGPDFIDPGHHALACARNDTPIPSHNLDGWMLDASTNLGIFNRYGASCDVAVIEGVMGLFDGISGTEDHGSTGQMAKTLGLPVILVVDARSMARSAAALVSGYAHFDPEVNIAGVIFNRVGSESHADLLREAMTLLPDIPVLGCLGRDGAIATPSRHLGLVTPDQQGPDMSRYQRLADWVETGLDLDSLLDVLPETLVVPSFEPVPQLPDVTIGLARDNAFCFYYEENLRLLREAGARIVEFSPINDHRLPEHLDGLYLGGGYPELYAFELGQNNKLRREIKEFCESGRPVYAECGGFMYLMNDIVTGRGRYAMAGVYPVRAEMSERFRALGYREITTQADTILGAAGIMVRGHEFHYSAIQDEPGVQSLLSVYAMTGRKGVIDAPEGFQIENTLGSYVHLHFGSHPEVARAFVRGCKERFEQLA</sequence>
<comment type="similarity">
    <text evidence="8">Belongs to the CobB/CbiA family.</text>
</comment>
<dbReference type="NCBIfam" id="NF002204">
    <property type="entry name" value="PRK01077.1"/>
    <property type="match status" value="1"/>
</dbReference>
<feature type="domain" description="CobQ/CobB/MinD/ParA nucleotide binding" evidence="9">
    <location>
        <begin position="8"/>
        <end position="197"/>
    </location>
</feature>
<dbReference type="InterPro" id="IPR027417">
    <property type="entry name" value="P-loop_NTPase"/>
</dbReference>
<dbReference type="InterPro" id="IPR029062">
    <property type="entry name" value="Class_I_gatase-like"/>
</dbReference>
<dbReference type="PROSITE" id="PS51274">
    <property type="entry name" value="GATASE_COBBQ"/>
    <property type="match status" value="1"/>
</dbReference>
<dbReference type="EC" id="6.3.5.11" evidence="8"/>
<dbReference type="Gene3D" id="3.40.50.300">
    <property type="entry name" value="P-loop containing nucleotide triphosphate hydrolases"/>
    <property type="match status" value="2"/>
</dbReference>
<keyword evidence="6 8" id="KW-0460">Magnesium</keyword>
<name>A0ABM7P714_9BACT</name>
<dbReference type="CDD" id="cd03130">
    <property type="entry name" value="GATase1_CobB"/>
    <property type="match status" value="1"/>
</dbReference>
<evidence type="ECO:0000313" key="11">
    <source>
        <dbReference type="EMBL" id="BCS88697.1"/>
    </source>
</evidence>
<dbReference type="InterPro" id="IPR002586">
    <property type="entry name" value="CobQ/CobB/MinD/ParA_Nub-bd_dom"/>
</dbReference>
<keyword evidence="5 8" id="KW-0067">ATP-binding</keyword>
<evidence type="ECO:0000259" key="9">
    <source>
        <dbReference type="Pfam" id="PF01656"/>
    </source>
</evidence>
<feature type="active site" description="Nucleophile" evidence="8">
    <location>
        <position position="335"/>
    </location>
</feature>
<comment type="pathway">
    <text evidence="8">Cofactor biosynthesis; adenosylcobalamin biosynthesis; cob(II)yrinate a,c-diamide from sirohydrochlorin (anaerobic route): step 10/10.</text>
</comment>
<dbReference type="InterPro" id="IPR004484">
    <property type="entry name" value="CbiA/CobB_synth"/>
</dbReference>
<comment type="miscellaneous">
    <text evidence="8">The a and c carboxylates of cobyrinate are activated for nucleophilic attack via formation of a phosphorylated intermediate by ATP. CbiA catalyzes first the amidation of the c-carboxylate, and then that of the a-carboxylate.</text>
</comment>
<dbReference type="RefSeq" id="WP_229590691.1">
    <property type="nucleotide sequence ID" value="NZ_AP024485.1"/>
</dbReference>
<keyword evidence="7 8" id="KW-0315">Glutamine amidotransferase</keyword>
<evidence type="ECO:0000256" key="1">
    <source>
        <dbReference type="ARBA" id="ARBA00001946"/>
    </source>
</evidence>
<protein>
    <recommendedName>
        <fullName evidence="8">Cobyrinate a,c-diamide synthase</fullName>
        <ecNumber evidence="8">6.3.5.11</ecNumber>
    </recommendedName>
    <alternativeName>
        <fullName evidence="8">Cobyrinic acid a,c-diamide synthetase</fullName>
    </alternativeName>
</protein>
<dbReference type="Pfam" id="PF07685">
    <property type="entry name" value="GATase_3"/>
    <property type="match status" value="1"/>
</dbReference>
<evidence type="ECO:0000256" key="7">
    <source>
        <dbReference type="ARBA" id="ARBA00022962"/>
    </source>
</evidence>
<dbReference type="Proteomes" id="UP001053296">
    <property type="component" value="Chromosome"/>
</dbReference>
<dbReference type="PANTHER" id="PTHR43873:SF1">
    <property type="entry name" value="COBYRINATE A,C-DIAMIDE SYNTHASE"/>
    <property type="match status" value="1"/>
</dbReference>
<keyword evidence="12" id="KW-1185">Reference proteome</keyword>
<dbReference type="EMBL" id="AP024485">
    <property type="protein sequence ID" value="BCS88697.1"/>
    <property type="molecule type" value="Genomic_DNA"/>
</dbReference>
<evidence type="ECO:0000259" key="10">
    <source>
        <dbReference type="Pfam" id="PF07685"/>
    </source>
</evidence>
<dbReference type="Pfam" id="PF01656">
    <property type="entry name" value="CbiA"/>
    <property type="match status" value="1"/>
</dbReference>
<evidence type="ECO:0000313" key="12">
    <source>
        <dbReference type="Proteomes" id="UP001053296"/>
    </source>
</evidence>
<dbReference type="PANTHER" id="PTHR43873">
    <property type="entry name" value="COBYRINATE A,C-DIAMIDE SYNTHASE"/>
    <property type="match status" value="1"/>
</dbReference>
<dbReference type="InterPro" id="IPR011698">
    <property type="entry name" value="GATase_3"/>
</dbReference>
<keyword evidence="2 8" id="KW-0169">Cobalamin biosynthesis</keyword>
<dbReference type="SUPFAM" id="SSF52540">
    <property type="entry name" value="P-loop containing nucleoside triphosphate hydrolases"/>
    <property type="match status" value="1"/>
</dbReference>
<keyword evidence="4 8" id="KW-0547">Nucleotide-binding</keyword>
<accession>A0ABM7P714</accession>
<dbReference type="Gene3D" id="3.40.50.880">
    <property type="match status" value="1"/>
</dbReference>
<feature type="domain" description="CobB/CobQ-like glutamine amidotransferase" evidence="10">
    <location>
        <begin position="252"/>
        <end position="446"/>
    </location>
</feature>
<comment type="domain">
    <text evidence="8">Comprises of two domains. The C-terminal domain contains the binding site for glutamine and catalyzes the hydrolysis of this substrate to glutamate and ammonia. The N-terminal domain is anticipated to bind ATP and cobyrinate and catalyzes the ultimate synthesis of the diamide product. The ammonia produced via the glutaminase domain is probably translocated to the adjacent domain via a molecular tunnel, where it reacts with an activated intermediate.</text>
</comment>
<proteinExistence type="inferred from homology"/>
<gene>
    <name evidence="8 11" type="primary">cbiA</name>
    <name evidence="11" type="ORF">PSDVSF_19390</name>
</gene>
<feature type="site" description="Increases nucleophilicity of active site Cys" evidence="8">
    <location>
        <position position="440"/>
    </location>
</feature>
<comment type="cofactor">
    <cofactor evidence="1 8">
        <name>Mg(2+)</name>
        <dbReference type="ChEBI" id="CHEBI:18420"/>
    </cofactor>
</comment>
<keyword evidence="3 8" id="KW-0436">Ligase</keyword>
<dbReference type="SUPFAM" id="SSF52317">
    <property type="entry name" value="Class I glutamine amidotransferase-like"/>
    <property type="match status" value="1"/>
</dbReference>
<evidence type="ECO:0000256" key="4">
    <source>
        <dbReference type="ARBA" id="ARBA00022741"/>
    </source>
</evidence>
<evidence type="ECO:0000256" key="5">
    <source>
        <dbReference type="ARBA" id="ARBA00022840"/>
    </source>
</evidence>
<organism evidence="11 12">
    <name type="scientific">Pseudodesulfovibrio sediminis</name>
    <dbReference type="NCBI Taxonomy" id="2810563"/>
    <lineage>
        <taxon>Bacteria</taxon>
        <taxon>Pseudomonadati</taxon>
        <taxon>Thermodesulfobacteriota</taxon>
        <taxon>Desulfovibrionia</taxon>
        <taxon>Desulfovibrionales</taxon>
        <taxon>Desulfovibrionaceae</taxon>
    </lineage>
</organism>
<dbReference type="CDD" id="cd05388">
    <property type="entry name" value="CobB_N"/>
    <property type="match status" value="1"/>
</dbReference>
<evidence type="ECO:0000256" key="8">
    <source>
        <dbReference type="HAMAP-Rule" id="MF_00027"/>
    </source>
</evidence>
<evidence type="ECO:0000256" key="2">
    <source>
        <dbReference type="ARBA" id="ARBA00022573"/>
    </source>
</evidence>
<comment type="catalytic activity">
    <reaction evidence="8">
        <text>cob(II)yrinate + 2 L-glutamine + 2 ATP + 2 H2O = cob(II)yrinate a,c diamide + 2 L-glutamate + 2 ADP + 2 phosphate + 2 H(+)</text>
        <dbReference type="Rhea" id="RHEA:26289"/>
        <dbReference type="ChEBI" id="CHEBI:15377"/>
        <dbReference type="ChEBI" id="CHEBI:15378"/>
        <dbReference type="ChEBI" id="CHEBI:29985"/>
        <dbReference type="ChEBI" id="CHEBI:30616"/>
        <dbReference type="ChEBI" id="CHEBI:43474"/>
        <dbReference type="ChEBI" id="CHEBI:58359"/>
        <dbReference type="ChEBI" id="CHEBI:58537"/>
        <dbReference type="ChEBI" id="CHEBI:58894"/>
        <dbReference type="ChEBI" id="CHEBI:456216"/>
        <dbReference type="EC" id="6.3.5.11"/>
    </reaction>
</comment>
<dbReference type="NCBIfam" id="TIGR00379">
    <property type="entry name" value="cobB"/>
    <property type="match status" value="1"/>
</dbReference>
<dbReference type="HAMAP" id="MF_00027">
    <property type="entry name" value="CobB_CbiA"/>
    <property type="match status" value="1"/>
</dbReference>
<evidence type="ECO:0000256" key="6">
    <source>
        <dbReference type="ARBA" id="ARBA00022842"/>
    </source>
</evidence>
<evidence type="ECO:0000256" key="3">
    <source>
        <dbReference type="ARBA" id="ARBA00022598"/>
    </source>
</evidence>
<reference evidence="11" key="1">
    <citation type="journal article" date="2022" name="Arch. Microbiol.">
        <title>Pseudodesulfovibrio sediminis sp. nov., a mesophilic and neutrophilic sulfate-reducing bacterium isolated from sediment of a brackish lake.</title>
        <authorList>
            <person name="Takahashi A."/>
            <person name="Kojima H."/>
            <person name="Watanabe M."/>
            <person name="Fukui M."/>
        </authorList>
    </citation>
    <scope>NUCLEOTIDE SEQUENCE</scope>
    <source>
        <strain evidence="11">SF6</strain>
    </source>
</reference>